<dbReference type="GO" id="GO:0044782">
    <property type="term" value="P:cilium organization"/>
    <property type="evidence" value="ECO:0007669"/>
    <property type="project" value="TreeGrafter"/>
</dbReference>
<comment type="caution">
    <text evidence="2">The sequence shown here is derived from an EMBL/GenBank/DDBJ whole genome shotgun (WGS) entry which is preliminary data.</text>
</comment>
<evidence type="ECO:0000313" key="2">
    <source>
        <dbReference type="EMBL" id="KAJ8959113.1"/>
    </source>
</evidence>
<proteinExistence type="predicted"/>
<protein>
    <submittedName>
        <fullName evidence="2">Uncharacterized protein</fullName>
    </submittedName>
</protein>
<dbReference type="EMBL" id="JAPWTK010000014">
    <property type="protein sequence ID" value="KAJ8959113.1"/>
    <property type="molecule type" value="Genomic_DNA"/>
</dbReference>
<feature type="compositionally biased region" description="Acidic residues" evidence="1">
    <location>
        <begin position="120"/>
        <end position="130"/>
    </location>
</feature>
<evidence type="ECO:0000256" key="1">
    <source>
        <dbReference type="SAM" id="MobiDB-lite"/>
    </source>
</evidence>
<keyword evidence="3" id="KW-1185">Reference proteome</keyword>
<dbReference type="PANTHER" id="PTHR31800:SF1">
    <property type="entry name" value="COILED-COIL DOMAIN-CONTAINING PROTEIN 32"/>
    <property type="match status" value="1"/>
</dbReference>
<dbReference type="Pfam" id="PF14989">
    <property type="entry name" value="CCDC32"/>
    <property type="match status" value="1"/>
</dbReference>
<dbReference type="Proteomes" id="UP001162162">
    <property type="component" value="Unassembled WGS sequence"/>
</dbReference>
<dbReference type="PANTHER" id="PTHR31800">
    <property type="entry name" value="COILED-COIL DOMAIN-CONTAINING PROTEIN 32"/>
    <property type="match status" value="1"/>
</dbReference>
<accession>A0AAV8Z555</accession>
<organism evidence="2 3">
    <name type="scientific">Aromia moschata</name>
    <dbReference type="NCBI Taxonomy" id="1265417"/>
    <lineage>
        <taxon>Eukaryota</taxon>
        <taxon>Metazoa</taxon>
        <taxon>Ecdysozoa</taxon>
        <taxon>Arthropoda</taxon>
        <taxon>Hexapoda</taxon>
        <taxon>Insecta</taxon>
        <taxon>Pterygota</taxon>
        <taxon>Neoptera</taxon>
        <taxon>Endopterygota</taxon>
        <taxon>Coleoptera</taxon>
        <taxon>Polyphaga</taxon>
        <taxon>Cucujiformia</taxon>
        <taxon>Chrysomeloidea</taxon>
        <taxon>Cerambycidae</taxon>
        <taxon>Cerambycinae</taxon>
        <taxon>Callichromatini</taxon>
        <taxon>Aromia</taxon>
    </lineage>
</organism>
<name>A0AAV8Z555_9CUCU</name>
<evidence type="ECO:0000313" key="3">
    <source>
        <dbReference type="Proteomes" id="UP001162162"/>
    </source>
</evidence>
<reference evidence="2" key="1">
    <citation type="journal article" date="2023" name="Insect Mol. Biol.">
        <title>Genome sequencing provides insights into the evolution of gene families encoding plant cell wall-degrading enzymes in longhorned beetles.</title>
        <authorList>
            <person name="Shin N.R."/>
            <person name="Okamura Y."/>
            <person name="Kirsch R."/>
            <person name="Pauchet Y."/>
        </authorList>
    </citation>
    <scope>NUCLEOTIDE SEQUENCE</scope>
    <source>
        <strain evidence="2">AMC_N1</strain>
    </source>
</reference>
<gene>
    <name evidence="2" type="ORF">NQ318_022370</name>
</gene>
<dbReference type="InterPro" id="IPR028039">
    <property type="entry name" value="CCDC32"/>
</dbReference>
<dbReference type="AlphaFoldDB" id="A0AAV8Z555"/>
<feature type="region of interest" description="Disordered" evidence="1">
    <location>
        <begin position="118"/>
        <end position="137"/>
    </location>
</feature>
<sequence length="137" mass="15299">MDPWSTCQANVTLPEIPITKFEDNFTPNISDKLPDHEEYLAILEAKLKKLKSDPSVVAQLAAKREACMRDLLTSAAYVEEELIELEEPVSNSQLLRTIAPQKQALTQGEVVSLVKYDQLKDDDSDPEVNDSSENPPT</sequence>